<evidence type="ECO:0000313" key="6">
    <source>
        <dbReference type="Proteomes" id="UP000628463"/>
    </source>
</evidence>
<accession>A0ABR7G362</accession>
<name>A0ABR7G362_9FIRM</name>
<sequence length="161" mass="17335">MGNMIKVGMADLKVCKCPDALTTLGLGSCVGVALYDPVTKISGLLHCMLPDSTQIRNNSNLAKFADTGIDELIRQMAALGANKNRLVAKIAGGAQMFAMTTTNDSLRVGERNAEAAKKKLKEYNIRLLAEDCGLNYGRTVEFYSETGDYVIKSVGKPVKTI</sequence>
<dbReference type="EC" id="3.5.1.44" evidence="3"/>
<comment type="caution">
    <text evidence="5">The sequence shown here is derived from an EMBL/GenBank/DDBJ whole genome shotgun (WGS) entry which is preliminary data.</text>
</comment>
<reference evidence="5 6" key="1">
    <citation type="submission" date="2020-08" db="EMBL/GenBank/DDBJ databases">
        <title>Genome public.</title>
        <authorList>
            <person name="Liu C."/>
            <person name="Sun Q."/>
        </authorList>
    </citation>
    <scope>NUCLEOTIDE SEQUENCE [LARGE SCALE GENOMIC DNA]</scope>
    <source>
        <strain evidence="5 6">NSJ-43</strain>
    </source>
</reference>
<dbReference type="PANTHER" id="PTHR35147:SF1">
    <property type="entry name" value="CHEMORECEPTOR GLUTAMINE DEAMIDASE CHED-RELATED"/>
    <property type="match status" value="1"/>
</dbReference>
<organism evidence="5 6">
    <name type="scientific">Lachnospira hominis</name>
    <name type="common">ex Liu et al. 2021</name>
    <dbReference type="NCBI Taxonomy" id="2763051"/>
    <lineage>
        <taxon>Bacteria</taxon>
        <taxon>Bacillati</taxon>
        <taxon>Bacillota</taxon>
        <taxon>Clostridia</taxon>
        <taxon>Lachnospirales</taxon>
        <taxon>Lachnospiraceae</taxon>
        <taxon>Lachnospira</taxon>
    </lineage>
</organism>
<evidence type="ECO:0000256" key="2">
    <source>
        <dbReference type="ARBA" id="ARBA00022801"/>
    </source>
</evidence>
<feature type="coiled-coil region" evidence="4">
    <location>
        <begin position="69"/>
        <end position="126"/>
    </location>
</feature>
<evidence type="ECO:0000256" key="3">
    <source>
        <dbReference type="HAMAP-Rule" id="MF_01440"/>
    </source>
</evidence>
<protein>
    <recommendedName>
        <fullName evidence="3">Probable chemoreceptor glutamine deamidase CheD</fullName>
        <ecNumber evidence="3">3.5.1.44</ecNumber>
    </recommendedName>
</protein>
<keyword evidence="4" id="KW-0175">Coiled coil</keyword>
<dbReference type="PANTHER" id="PTHR35147">
    <property type="entry name" value="CHEMORECEPTOR GLUTAMINE DEAMIDASE CHED-RELATED"/>
    <property type="match status" value="1"/>
</dbReference>
<dbReference type="EMBL" id="JACOPD010000006">
    <property type="protein sequence ID" value="MBC5681216.1"/>
    <property type="molecule type" value="Genomic_DNA"/>
</dbReference>
<proteinExistence type="inferred from homology"/>
<dbReference type="InterPro" id="IPR038592">
    <property type="entry name" value="CheD-like_sf"/>
</dbReference>
<comment type="function">
    <text evidence="3">Probably deamidates glutamine residues to glutamate on methyl-accepting chemotaxis receptors (MCPs), playing an important role in chemotaxis.</text>
</comment>
<comment type="similarity">
    <text evidence="3">Belongs to the CheD family.</text>
</comment>
<dbReference type="SUPFAM" id="SSF64438">
    <property type="entry name" value="CNF1/YfiH-like putative cysteine hydrolases"/>
    <property type="match status" value="1"/>
</dbReference>
<dbReference type="Proteomes" id="UP000628463">
    <property type="component" value="Unassembled WGS sequence"/>
</dbReference>
<dbReference type="RefSeq" id="WP_021866034.1">
    <property type="nucleotide sequence ID" value="NZ_JACOPD010000006.1"/>
</dbReference>
<keyword evidence="2 3" id="KW-0378">Hydrolase</keyword>
<evidence type="ECO:0000313" key="5">
    <source>
        <dbReference type="EMBL" id="MBC5681216.1"/>
    </source>
</evidence>
<gene>
    <name evidence="3" type="primary">cheD</name>
    <name evidence="5" type="ORF">H8S01_09605</name>
</gene>
<comment type="catalytic activity">
    <reaction evidence="3">
        <text>L-glutaminyl-[protein] + H2O = L-glutamyl-[protein] + NH4(+)</text>
        <dbReference type="Rhea" id="RHEA:16441"/>
        <dbReference type="Rhea" id="RHEA-COMP:10207"/>
        <dbReference type="Rhea" id="RHEA-COMP:10208"/>
        <dbReference type="ChEBI" id="CHEBI:15377"/>
        <dbReference type="ChEBI" id="CHEBI:28938"/>
        <dbReference type="ChEBI" id="CHEBI:29973"/>
        <dbReference type="ChEBI" id="CHEBI:30011"/>
        <dbReference type="EC" id="3.5.1.44"/>
    </reaction>
</comment>
<keyword evidence="1 3" id="KW-0145">Chemotaxis</keyword>
<keyword evidence="6" id="KW-1185">Reference proteome</keyword>
<dbReference type="HAMAP" id="MF_01440">
    <property type="entry name" value="CheD"/>
    <property type="match status" value="1"/>
</dbReference>
<dbReference type="CDD" id="cd16352">
    <property type="entry name" value="CheD"/>
    <property type="match status" value="1"/>
</dbReference>
<evidence type="ECO:0000256" key="1">
    <source>
        <dbReference type="ARBA" id="ARBA00022500"/>
    </source>
</evidence>
<dbReference type="InterPro" id="IPR011324">
    <property type="entry name" value="Cytotoxic_necrot_fac-like_cat"/>
</dbReference>
<dbReference type="InterPro" id="IPR005659">
    <property type="entry name" value="Chemorcpt_Glu_NH3ase_CheD"/>
</dbReference>
<dbReference type="Gene3D" id="3.30.1330.200">
    <property type="match status" value="1"/>
</dbReference>
<dbReference type="Pfam" id="PF03975">
    <property type="entry name" value="CheD"/>
    <property type="match status" value="1"/>
</dbReference>
<evidence type="ECO:0000256" key="4">
    <source>
        <dbReference type="SAM" id="Coils"/>
    </source>
</evidence>